<dbReference type="RefSeq" id="WP_154076608.1">
    <property type="nucleotide sequence ID" value="NZ_CP045929.1"/>
</dbReference>
<dbReference type="AlphaFoldDB" id="A0A5Q3QEU1"/>
<gene>
    <name evidence="2" type="ORF">GIY23_11280</name>
</gene>
<evidence type="ECO:0008006" key="4">
    <source>
        <dbReference type="Google" id="ProtNLM"/>
    </source>
</evidence>
<protein>
    <recommendedName>
        <fullName evidence="4">DUF1579 domain-containing protein</fullName>
    </recommendedName>
</protein>
<reference evidence="3" key="1">
    <citation type="submission" date="2019-11" db="EMBL/GenBank/DDBJ databases">
        <title>The complete genome sequence of Saccharopolyspora sp. E2A.</title>
        <authorList>
            <person name="Zhang G."/>
        </authorList>
    </citation>
    <scope>NUCLEOTIDE SEQUENCE [LARGE SCALE GENOMIC DNA]</scope>
    <source>
        <strain evidence="3">E2A</strain>
    </source>
</reference>
<evidence type="ECO:0000256" key="1">
    <source>
        <dbReference type="SAM" id="MobiDB-lite"/>
    </source>
</evidence>
<dbReference type="KEGG" id="sace:GIY23_11280"/>
<accession>A0A5Q3QEU1</accession>
<feature type="region of interest" description="Disordered" evidence="1">
    <location>
        <begin position="54"/>
        <end position="74"/>
    </location>
</feature>
<evidence type="ECO:0000313" key="2">
    <source>
        <dbReference type="EMBL" id="QGK70025.1"/>
    </source>
</evidence>
<dbReference type="EMBL" id="CP045929">
    <property type="protein sequence ID" value="QGK70025.1"/>
    <property type="molecule type" value="Genomic_DNA"/>
</dbReference>
<proteinExistence type="predicted"/>
<dbReference type="Proteomes" id="UP000371041">
    <property type="component" value="Chromosome"/>
</dbReference>
<organism evidence="2 3">
    <name type="scientific">Allosaccharopolyspora coralli</name>
    <dbReference type="NCBI Taxonomy" id="2665642"/>
    <lineage>
        <taxon>Bacteria</taxon>
        <taxon>Bacillati</taxon>
        <taxon>Actinomycetota</taxon>
        <taxon>Actinomycetes</taxon>
        <taxon>Pseudonocardiales</taxon>
        <taxon>Pseudonocardiaceae</taxon>
        <taxon>Allosaccharopolyspora</taxon>
    </lineage>
</organism>
<sequence length="161" mass="17973">MDQPTAEEALRRLEPLVGEWSLEASGPDGLPWPGNARATIEWHDSGAHLIERSTVDMPESPGGDGGDTAPPSSGNAISIMGCDAANDTYVRLHSDERGICRVYQMSIDEREWKLWREGEPFPQRFTATISEDGNTITGHWVHKTPDGQWETDIREVFRRVT</sequence>
<name>A0A5Q3QEU1_9PSEU</name>
<evidence type="ECO:0000313" key="3">
    <source>
        <dbReference type="Proteomes" id="UP000371041"/>
    </source>
</evidence>
<keyword evidence="3" id="KW-1185">Reference proteome</keyword>